<accession>A0A0H3G7X2</accession>
<dbReference type="Proteomes" id="UP000007104">
    <property type="component" value="Chromosome I"/>
</dbReference>
<organism evidence="1 2">
    <name type="scientific">Brucella suis biovar 1 (strain 1330)</name>
    <dbReference type="NCBI Taxonomy" id="204722"/>
    <lineage>
        <taxon>Bacteria</taxon>
        <taxon>Pseudomonadati</taxon>
        <taxon>Pseudomonadota</taxon>
        <taxon>Alphaproteobacteria</taxon>
        <taxon>Hyphomicrobiales</taxon>
        <taxon>Brucellaceae</taxon>
        <taxon>Brucella/Ochrobactrum group</taxon>
        <taxon>Brucella</taxon>
    </lineage>
</organism>
<protein>
    <submittedName>
        <fullName evidence="1">Uncharacterized protein</fullName>
    </submittedName>
</protein>
<proteinExistence type="predicted"/>
<dbReference type="EMBL" id="CP002997">
    <property type="protein sequence ID" value="AEM18823.1"/>
    <property type="molecule type" value="Genomic_DNA"/>
</dbReference>
<name>A0A0H3G7X2_BRUSU</name>
<sequence>MTKGPQGPFFIFIIQEWTTGQKPKKKPDKRPAFEF</sequence>
<dbReference type="HOGENOM" id="CLU_3363734_0_0_5"/>
<evidence type="ECO:0000313" key="1">
    <source>
        <dbReference type="EMBL" id="AEM18823.1"/>
    </source>
</evidence>
<dbReference type="AlphaFoldDB" id="A0A0H3G7X2"/>
<dbReference type="PATRIC" id="fig|204722.22.peg.455"/>
<gene>
    <name evidence="1" type="ordered locus">BS1330_I1490</name>
</gene>
<keyword evidence="2" id="KW-1185">Reference proteome</keyword>
<dbReference type="KEGG" id="bsi:BS1330_I1490"/>
<reference evidence="1 2" key="1">
    <citation type="journal article" date="2011" name="J. Bacteriol.">
        <title>Revised genome sequence of Brucella suis 1330.</title>
        <authorList>
            <person name="Tae H."/>
            <person name="Shallom S."/>
            <person name="Settlage R."/>
            <person name="Preston D."/>
            <person name="Adams L.G."/>
            <person name="Garner H.R."/>
        </authorList>
    </citation>
    <scope>NUCLEOTIDE SEQUENCE [LARGE SCALE GENOMIC DNA]</scope>
    <source>
        <strain evidence="1 2">1330</strain>
    </source>
</reference>
<dbReference type="KEGG" id="bms:BR1496"/>
<evidence type="ECO:0000313" key="2">
    <source>
        <dbReference type="Proteomes" id="UP000007104"/>
    </source>
</evidence>